<proteinExistence type="predicted"/>
<dbReference type="RefSeq" id="WP_005457818.1">
    <property type="nucleotide sequence ID" value="NZ_CM001440.1"/>
</dbReference>
<dbReference type="Proteomes" id="UP000002791">
    <property type="component" value="Chromosome"/>
</dbReference>
<reference evidence="1 2" key="1">
    <citation type="submission" date="2011-11" db="EMBL/GenBank/DDBJ databases">
        <title>The Noncontiguous Finished sequence of Saccharomonospora cyanea NA-134.</title>
        <authorList>
            <consortium name="US DOE Joint Genome Institute"/>
            <person name="Lucas S."/>
            <person name="Han J."/>
            <person name="Lapidus A."/>
            <person name="Cheng J.-F."/>
            <person name="Goodwin L."/>
            <person name="Pitluck S."/>
            <person name="Peters L."/>
            <person name="Ovchinnikova G."/>
            <person name="Lu M."/>
            <person name="Detter J.C."/>
            <person name="Han C."/>
            <person name="Tapia R."/>
            <person name="Land M."/>
            <person name="Hauser L."/>
            <person name="Kyrpides N."/>
            <person name="Ivanova N."/>
            <person name="Pagani I."/>
            <person name="Brambilla E.-M."/>
            <person name="Klenk H.-P."/>
            <person name="Woyke T."/>
        </authorList>
    </citation>
    <scope>NUCLEOTIDE SEQUENCE [LARGE SCALE GENOMIC DNA]</scope>
    <source>
        <strain evidence="1 2">NA-134</strain>
    </source>
</reference>
<dbReference type="AlphaFoldDB" id="H5XPX7"/>
<organism evidence="1 2">
    <name type="scientific">Saccharomonospora cyanea NA-134</name>
    <dbReference type="NCBI Taxonomy" id="882082"/>
    <lineage>
        <taxon>Bacteria</taxon>
        <taxon>Bacillati</taxon>
        <taxon>Actinomycetota</taxon>
        <taxon>Actinomycetes</taxon>
        <taxon>Pseudonocardiales</taxon>
        <taxon>Pseudonocardiaceae</taxon>
        <taxon>Saccharomonospora</taxon>
    </lineage>
</organism>
<keyword evidence="2" id="KW-1185">Reference proteome</keyword>
<dbReference type="EMBL" id="CM001440">
    <property type="protein sequence ID" value="EHR62202.1"/>
    <property type="molecule type" value="Genomic_DNA"/>
</dbReference>
<dbReference type="STRING" id="882082.SaccyDRAFT_3368"/>
<name>H5XPX7_9PSEU</name>
<sequence>MSRPTRAEQRRARRALLTQGVTVLLALVVVSITTRWRPERPAGTKR</sequence>
<accession>H5XPX7</accession>
<protein>
    <submittedName>
        <fullName evidence="1">Uncharacterized protein</fullName>
    </submittedName>
</protein>
<dbReference type="HOGENOM" id="CLU_3204913_0_0_11"/>
<gene>
    <name evidence="1" type="ORF">SaccyDRAFT_3368</name>
</gene>
<evidence type="ECO:0000313" key="2">
    <source>
        <dbReference type="Proteomes" id="UP000002791"/>
    </source>
</evidence>
<evidence type="ECO:0000313" key="1">
    <source>
        <dbReference type="EMBL" id="EHR62202.1"/>
    </source>
</evidence>